<dbReference type="STRING" id="51028.A0A0N4VLR0"/>
<feature type="domain" description="Domain of unknown function DB" evidence="1">
    <location>
        <begin position="90"/>
        <end position="193"/>
    </location>
</feature>
<accession>A0A0N4VLR0</accession>
<dbReference type="Pfam" id="PF01682">
    <property type="entry name" value="DB"/>
    <property type="match status" value="1"/>
</dbReference>
<dbReference type="PROSITE" id="PS51257">
    <property type="entry name" value="PROKAR_LIPOPROTEIN"/>
    <property type="match status" value="1"/>
</dbReference>
<evidence type="ECO:0000313" key="4">
    <source>
        <dbReference type="WBParaSite" id="EVEC_0001182801-mRNA-1"/>
    </source>
</evidence>
<keyword evidence="3" id="KW-1185">Reference proteome</keyword>
<reference evidence="2 3" key="2">
    <citation type="submission" date="2018-10" db="EMBL/GenBank/DDBJ databases">
        <authorList>
            <consortium name="Pathogen Informatics"/>
        </authorList>
    </citation>
    <scope>NUCLEOTIDE SEQUENCE [LARGE SCALE GENOMIC DNA]</scope>
</reference>
<dbReference type="Proteomes" id="UP000274131">
    <property type="component" value="Unassembled WGS sequence"/>
</dbReference>
<reference evidence="4" key="1">
    <citation type="submission" date="2017-02" db="UniProtKB">
        <authorList>
            <consortium name="WormBaseParasite"/>
        </authorList>
    </citation>
    <scope>IDENTIFICATION</scope>
</reference>
<organism evidence="4">
    <name type="scientific">Enterobius vermicularis</name>
    <name type="common">Human pinworm</name>
    <dbReference type="NCBI Taxonomy" id="51028"/>
    <lineage>
        <taxon>Eukaryota</taxon>
        <taxon>Metazoa</taxon>
        <taxon>Ecdysozoa</taxon>
        <taxon>Nematoda</taxon>
        <taxon>Chromadorea</taxon>
        <taxon>Rhabditida</taxon>
        <taxon>Spirurina</taxon>
        <taxon>Oxyuridomorpha</taxon>
        <taxon>Oxyuroidea</taxon>
        <taxon>Oxyuridae</taxon>
        <taxon>Enterobius</taxon>
    </lineage>
</organism>
<evidence type="ECO:0000259" key="1">
    <source>
        <dbReference type="Pfam" id="PF01682"/>
    </source>
</evidence>
<dbReference type="OrthoDB" id="10514350at2759"/>
<evidence type="ECO:0000313" key="3">
    <source>
        <dbReference type="Proteomes" id="UP000274131"/>
    </source>
</evidence>
<dbReference type="EMBL" id="UXUI01011584">
    <property type="protein sequence ID" value="VDD96355.1"/>
    <property type="molecule type" value="Genomic_DNA"/>
</dbReference>
<dbReference type="PANTHER" id="PTHR46705:SF2">
    <property type="entry name" value="DOMAIN OF UNKNOWN FUNCTION DB DOMAIN-CONTAINING PROTEIN"/>
    <property type="match status" value="1"/>
</dbReference>
<dbReference type="InterPro" id="IPR002602">
    <property type="entry name" value="DB"/>
</dbReference>
<gene>
    <name evidence="2" type="ORF">EVEC_LOCUS11106</name>
</gene>
<name>A0A0N4VLR0_ENTVE</name>
<proteinExistence type="predicted"/>
<sequence>MYLGELKTDECTNLEVFIWCLASISCGQETGCFPAPPPICNLHSCPRNYFCAPATGNCVLRSKLLSADVVKKAVKVVKNFKTDDEEFNECCQMAGLPNSCLSKCSYNNYNKANVQRIYLGLDECPANSLAILHSCAAGNDPYINCCIRKQIFPDMLFTKCSVLCRANSKIKMHFDISYLPCFQKFDDVIQECFRNGQPDTESLYRS</sequence>
<evidence type="ECO:0000313" key="2">
    <source>
        <dbReference type="EMBL" id="VDD96355.1"/>
    </source>
</evidence>
<dbReference type="PANTHER" id="PTHR46705">
    <property type="entry name" value="PROTEIN CBG09805"/>
    <property type="match status" value="1"/>
</dbReference>
<dbReference type="AlphaFoldDB" id="A0A0N4VLR0"/>
<protein>
    <submittedName>
        <fullName evidence="4">DB domain-containing protein</fullName>
    </submittedName>
</protein>
<dbReference type="WBParaSite" id="EVEC_0001182801-mRNA-1">
    <property type="protein sequence ID" value="EVEC_0001182801-mRNA-1"/>
    <property type="gene ID" value="EVEC_0001182801"/>
</dbReference>